<dbReference type="Proteomes" id="UP000242715">
    <property type="component" value="Unassembled WGS sequence"/>
</dbReference>
<organism evidence="2 3">
    <name type="scientific">Trifolium subterraneum</name>
    <name type="common">Subterranean clover</name>
    <dbReference type="NCBI Taxonomy" id="3900"/>
    <lineage>
        <taxon>Eukaryota</taxon>
        <taxon>Viridiplantae</taxon>
        <taxon>Streptophyta</taxon>
        <taxon>Embryophyta</taxon>
        <taxon>Tracheophyta</taxon>
        <taxon>Spermatophyta</taxon>
        <taxon>Magnoliopsida</taxon>
        <taxon>eudicotyledons</taxon>
        <taxon>Gunneridae</taxon>
        <taxon>Pentapetalae</taxon>
        <taxon>rosids</taxon>
        <taxon>fabids</taxon>
        <taxon>Fabales</taxon>
        <taxon>Fabaceae</taxon>
        <taxon>Papilionoideae</taxon>
        <taxon>50 kb inversion clade</taxon>
        <taxon>NPAAA clade</taxon>
        <taxon>Hologalegina</taxon>
        <taxon>IRL clade</taxon>
        <taxon>Trifolieae</taxon>
        <taxon>Trifolium</taxon>
    </lineage>
</organism>
<dbReference type="EMBL" id="DF973269">
    <property type="protein sequence ID" value="GAU23416.1"/>
    <property type="molecule type" value="Genomic_DNA"/>
</dbReference>
<feature type="region of interest" description="Disordered" evidence="1">
    <location>
        <begin position="1"/>
        <end position="32"/>
    </location>
</feature>
<keyword evidence="3" id="KW-1185">Reference proteome</keyword>
<gene>
    <name evidence="2" type="ORF">TSUD_331140</name>
</gene>
<proteinExistence type="predicted"/>
<evidence type="ECO:0000313" key="3">
    <source>
        <dbReference type="Proteomes" id="UP000242715"/>
    </source>
</evidence>
<protein>
    <submittedName>
        <fullName evidence="2">Uncharacterized protein</fullName>
    </submittedName>
</protein>
<accession>A0A2Z6LWI8</accession>
<sequence>MGEELPQGKRQAPLRRKGAPMAEERPMKWGAAAKSFRSRKPYFSVDFGTESNGPSLLTPGGDCT</sequence>
<feature type="region of interest" description="Disordered" evidence="1">
    <location>
        <begin position="44"/>
        <end position="64"/>
    </location>
</feature>
<name>A0A2Z6LWI8_TRISU</name>
<reference evidence="3" key="1">
    <citation type="journal article" date="2017" name="Front. Plant Sci.">
        <title>Climate Clever Clovers: New Paradigm to Reduce the Environmental Footprint of Ruminants by Breeding Low Methanogenic Forages Utilizing Haplotype Variation.</title>
        <authorList>
            <person name="Kaur P."/>
            <person name="Appels R."/>
            <person name="Bayer P.E."/>
            <person name="Keeble-Gagnere G."/>
            <person name="Wang J."/>
            <person name="Hirakawa H."/>
            <person name="Shirasawa K."/>
            <person name="Vercoe P."/>
            <person name="Stefanova K."/>
            <person name="Durmic Z."/>
            <person name="Nichols P."/>
            <person name="Revell C."/>
            <person name="Isobe S.N."/>
            <person name="Edwards D."/>
            <person name="Erskine W."/>
        </authorList>
    </citation>
    <scope>NUCLEOTIDE SEQUENCE [LARGE SCALE GENOMIC DNA]</scope>
    <source>
        <strain evidence="3">cv. Daliak</strain>
    </source>
</reference>
<evidence type="ECO:0000313" key="2">
    <source>
        <dbReference type="EMBL" id="GAU23416.1"/>
    </source>
</evidence>
<dbReference type="AlphaFoldDB" id="A0A2Z6LWI8"/>
<evidence type="ECO:0000256" key="1">
    <source>
        <dbReference type="SAM" id="MobiDB-lite"/>
    </source>
</evidence>